<keyword evidence="1" id="KW-0175">Coiled coil</keyword>
<protein>
    <submittedName>
        <fullName evidence="2">Uncharacterized protein</fullName>
    </submittedName>
</protein>
<evidence type="ECO:0000256" key="1">
    <source>
        <dbReference type="SAM" id="Coils"/>
    </source>
</evidence>
<evidence type="ECO:0000313" key="3">
    <source>
        <dbReference type="Proteomes" id="UP000009881"/>
    </source>
</evidence>
<keyword evidence="3" id="KW-1185">Reference proteome</keyword>
<proteinExistence type="predicted"/>
<dbReference type="EMBL" id="ANHY01000014">
    <property type="protein sequence ID" value="EKV28984.1"/>
    <property type="molecule type" value="Genomic_DNA"/>
</dbReference>
<name>K9GW33_9PROT</name>
<accession>K9GW33</accession>
<feature type="coiled-coil region" evidence="1">
    <location>
        <begin position="34"/>
        <end position="61"/>
    </location>
</feature>
<comment type="caution">
    <text evidence="2">The sequence shown here is derived from an EMBL/GenBank/DDBJ whole genome shotgun (WGS) entry which is preliminary data.</text>
</comment>
<dbReference type="Proteomes" id="UP000009881">
    <property type="component" value="Unassembled WGS sequence"/>
</dbReference>
<reference evidence="2 3" key="1">
    <citation type="journal article" date="2013" name="Genome Announc.">
        <title>Draft Genome Sequence of an Alphaproteobacterium, Caenispirillum salinarum AK4(T), Isolated from a Solar Saltern.</title>
        <authorList>
            <person name="Khatri I."/>
            <person name="Singh A."/>
            <person name="Korpole S."/>
            <person name="Pinnaka A.K."/>
            <person name="Subramanian S."/>
        </authorList>
    </citation>
    <scope>NUCLEOTIDE SEQUENCE [LARGE SCALE GENOMIC DNA]</scope>
    <source>
        <strain evidence="2 3">AK4</strain>
    </source>
</reference>
<sequence>MRGWKKMSDADKIRVNLRVRPLMTAGGKPSSKKVKKMDKKIRKLEKRLAKVRRKREALAAA</sequence>
<gene>
    <name evidence="2" type="ORF">C882_0748</name>
</gene>
<organism evidence="2 3">
    <name type="scientific">Caenispirillum salinarum AK4</name>
    <dbReference type="NCBI Taxonomy" id="1238182"/>
    <lineage>
        <taxon>Bacteria</taxon>
        <taxon>Pseudomonadati</taxon>
        <taxon>Pseudomonadota</taxon>
        <taxon>Alphaproteobacteria</taxon>
        <taxon>Rhodospirillales</taxon>
        <taxon>Novispirillaceae</taxon>
        <taxon>Caenispirillum</taxon>
    </lineage>
</organism>
<dbReference type="AlphaFoldDB" id="K9GW33"/>
<evidence type="ECO:0000313" key="2">
    <source>
        <dbReference type="EMBL" id="EKV28984.1"/>
    </source>
</evidence>